<dbReference type="Pfam" id="PF02684">
    <property type="entry name" value="LpxB"/>
    <property type="match status" value="1"/>
</dbReference>
<evidence type="ECO:0000313" key="13">
    <source>
        <dbReference type="Proteomes" id="UP000003937"/>
    </source>
</evidence>
<accession>J3YTK9</accession>
<evidence type="ECO:0000256" key="9">
    <source>
        <dbReference type="ARBA" id="ARBA00023098"/>
    </source>
</evidence>
<evidence type="ECO:0000256" key="8">
    <source>
        <dbReference type="ARBA" id="ARBA00022679"/>
    </source>
</evidence>
<evidence type="ECO:0000256" key="3">
    <source>
        <dbReference type="ARBA" id="ARBA00012687"/>
    </source>
</evidence>
<gene>
    <name evidence="11" type="primary">lpxB</name>
    <name evidence="12" type="ORF">A35E_00509</name>
</gene>
<protein>
    <recommendedName>
        <fullName evidence="4 11">Lipid-A-disaccharide synthase</fullName>
        <ecNumber evidence="3 11">2.4.1.182</ecNumber>
    </recommendedName>
</protein>
<dbReference type="UniPathway" id="UPA00359">
    <property type="reaction ID" value="UER00481"/>
</dbReference>
<dbReference type="EMBL" id="CP003547">
    <property type="protein sequence ID" value="AFP85798.1"/>
    <property type="molecule type" value="Genomic_DNA"/>
</dbReference>
<comment type="catalytic activity">
    <reaction evidence="10 11">
        <text>a lipid X + a UDP-2-N,3-O-bis[(3R)-3-hydroxyacyl]-alpha-D-glucosamine = a lipid A disaccharide + UDP + H(+)</text>
        <dbReference type="Rhea" id="RHEA:67828"/>
        <dbReference type="ChEBI" id="CHEBI:15378"/>
        <dbReference type="ChEBI" id="CHEBI:58223"/>
        <dbReference type="ChEBI" id="CHEBI:137748"/>
        <dbReference type="ChEBI" id="CHEBI:176338"/>
        <dbReference type="ChEBI" id="CHEBI:176343"/>
        <dbReference type="EC" id="2.4.1.182"/>
    </reaction>
</comment>
<dbReference type="PANTHER" id="PTHR30372">
    <property type="entry name" value="LIPID-A-DISACCHARIDE SYNTHASE"/>
    <property type="match status" value="1"/>
</dbReference>
<reference evidence="12 13" key="1">
    <citation type="journal article" date="2012" name="Mol. Biol. Evol.">
        <title>Genome reduction and co-evolution between the primary and secondary bacterial symbionts of psyllids.</title>
        <authorList>
            <person name="Sloan D.B."/>
            <person name="Moran N.A."/>
        </authorList>
    </citation>
    <scope>NUCLEOTIDE SEQUENCE [LARGE SCALE GENOMIC DNA]</scope>
    <source>
        <strain evidence="12">Hcub_S</strain>
    </source>
</reference>
<dbReference type="AlphaFoldDB" id="J3YTK9"/>
<comment type="similarity">
    <text evidence="2 11">Belongs to the LpxB family.</text>
</comment>
<evidence type="ECO:0000256" key="1">
    <source>
        <dbReference type="ARBA" id="ARBA00002056"/>
    </source>
</evidence>
<evidence type="ECO:0000256" key="11">
    <source>
        <dbReference type="HAMAP-Rule" id="MF_00392"/>
    </source>
</evidence>
<evidence type="ECO:0000256" key="4">
    <source>
        <dbReference type="ARBA" id="ARBA00020902"/>
    </source>
</evidence>
<dbReference type="Proteomes" id="UP000003937">
    <property type="component" value="Chromosome"/>
</dbReference>
<organism evidence="12 13">
    <name type="scientific">secondary endosymbiont of Heteropsylla cubana</name>
    <dbReference type="NCBI Taxonomy" id="134287"/>
    <lineage>
        <taxon>Bacteria</taxon>
        <taxon>Pseudomonadati</taxon>
        <taxon>Pseudomonadota</taxon>
        <taxon>Gammaproteobacteria</taxon>
        <taxon>Enterobacterales</taxon>
        <taxon>Enterobacteriaceae</taxon>
        <taxon>aphid secondary symbionts</taxon>
    </lineage>
</organism>
<keyword evidence="5 11" id="KW-0444">Lipid biosynthesis</keyword>
<dbReference type="HOGENOM" id="CLU_036577_3_0_6"/>
<dbReference type="GO" id="GO:0009245">
    <property type="term" value="P:lipid A biosynthetic process"/>
    <property type="evidence" value="ECO:0007669"/>
    <property type="project" value="UniProtKB-UniRule"/>
</dbReference>
<dbReference type="EC" id="2.4.1.182" evidence="3 11"/>
<evidence type="ECO:0000256" key="7">
    <source>
        <dbReference type="ARBA" id="ARBA00022676"/>
    </source>
</evidence>
<keyword evidence="8 11" id="KW-0808">Transferase</keyword>
<dbReference type="NCBIfam" id="TIGR00215">
    <property type="entry name" value="lpxB"/>
    <property type="match status" value="1"/>
</dbReference>
<evidence type="ECO:0000256" key="2">
    <source>
        <dbReference type="ARBA" id="ARBA00007868"/>
    </source>
</evidence>
<evidence type="ECO:0000256" key="5">
    <source>
        <dbReference type="ARBA" id="ARBA00022516"/>
    </source>
</evidence>
<dbReference type="PANTHER" id="PTHR30372:SF4">
    <property type="entry name" value="LIPID-A-DISACCHARIDE SYNTHASE, MITOCHONDRIAL-RELATED"/>
    <property type="match status" value="1"/>
</dbReference>
<dbReference type="GO" id="GO:0016020">
    <property type="term" value="C:membrane"/>
    <property type="evidence" value="ECO:0007669"/>
    <property type="project" value="GOC"/>
</dbReference>
<proteinExistence type="inferred from homology"/>
<evidence type="ECO:0000256" key="10">
    <source>
        <dbReference type="ARBA" id="ARBA00048975"/>
    </source>
</evidence>
<keyword evidence="9 11" id="KW-0443">Lipid metabolism</keyword>
<keyword evidence="6 11" id="KW-0441">Lipid A biosynthesis</keyword>
<comment type="pathway">
    <text evidence="11">Glycolipid biosynthesis; lipid IV(A) biosynthesis; lipid IV(A) from (3R)-3-hydroxytetradecanoyl-[acyl-carrier-protein] and UDP-N-acetyl-alpha-D-glucosamine: step 5/6.</text>
</comment>
<dbReference type="InterPro" id="IPR003835">
    <property type="entry name" value="Glyco_trans_19"/>
</dbReference>
<comment type="function">
    <text evidence="1 11">Condensation of UDP-2,3-diacylglucosamine and 2,3-diacylglucosamine-1-phosphate to form lipid A disaccharide, a precursor of lipid A, a phosphorylated glycolipid that anchors the lipopolysaccharide to the outer membrane of the cell.</text>
</comment>
<evidence type="ECO:0000313" key="12">
    <source>
        <dbReference type="EMBL" id="AFP85798.1"/>
    </source>
</evidence>
<dbReference type="HAMAP" id="MF_00392">
    <property type="entry name" value="LpxB"/>
    <property type="match status" value="1"/>
</dbReference>
<dbReference type="PATRIC" id="fig|134287.3.peg.482"/>
<dbReference type="KEGG" id="sehc:A35E_00509"/>
<sequence length="392" mass="44292" precursor="true">MISSSLITIGLVAGEASGDILGAGLIRAIRRHVPKARFIGIAGPLMKLEGMESWYSMEELTVMGLMETLERIPRILRIRHDLIARFSILRPDVFVGIDSPDFTIYIEKKLKQRGIRTIHYVSPSIWAWRKKRIFKIRQATDNVLAVLPFEKALYDSYNVPCQFIGHTLADVMPIEPDKKSARKFLNIRSDALCLVLLPGSRKSEIEMLSADFLRAAEQLYKRLPKLDIIVSLVSLERQVQFEKIKSKVAPKLPLRLLKNQSREAMTAANVTLLASGTASLECMLAKCPMVVAYRMNPLTFSLARRLIKTSWISLPNLLAGRALVNELLQEACHPESLVNALLPFLHENRHDSALLATFSQLHQRIRCNADEQAARAVLKLISNHQFFYKTNA</sequence>
<comment type="catalytic activity">
    <reaction evidence="11">
        <text>2-N,3-O-bis[(3R)-3-hydroxytetradecanoyl]-alpha-D-glucosaminyl 1-phosphate + UDP-2-N,3-O-bis[(3R)-3-hydroxytetradecanoyl]-alpha-D-glucosamine = lipid A disaccharide (E. coli) + UDP + H(+)</text>
        <dbReference type="Rhea" id="RHEA:22668"/>
        <dbReference type="ChEBI" id="CHEBI:15378"/>
        <dbReference type="ChEBI" id="CHEBI:57957"/>
        <dbReference type="ChEBI" id="CHEBI:58223"/>
        <dbReference type="ChEBI" id="CHEBI:58466"/>
        <dbReference type="ChEBI" id="CHEBI:78847"/>
    </reaction>
</comment>
<dbReference type="STRING" id="134287.A35E_00509"/>
<dbReference type="SUPFAM" id="SSF53756">
    <property type="entry name" value="UDP-Glycosyltransferase/glycogen phosphorylase"/>
    <property type="match status" value="1"/>
</dbReference>
<keyword evidence="7 11" id="KW-0328">Glycosyltransferase</keyword>
<evidence type="ECO:0000256" key="6">
    <source>
        <dbReference type="ARBA" id="ARBA00022556"/>
    </source>
</evidence>
<name>J3YTK9_9ENTR</name>
<dbReference type="GO" id="GO:0008915">
    <property type="term" value="F:lipid-A-disaccharide synthase activity"/>
    <property type="evidence" value="ECO:0007669"/>
    <property type="project" value="UniProtKB-UniRule"/>
</dbReference>
<dbReference type="GO" id="GO:0005543">
    <property type="term" value="F:phospholipid binding"/>
    <property type="evidence" value="ECO:0007669"/>
    <property type="project" value="TreeGrafter"/>
</dbReference>
<keyword evidence="13" id="KW-1185">Reference proteome</keyword>